<evidence type="ECO:0000313" key="5">
    <source>
        <dbReference type="Proteomes" id="UP001595829"/>
    </source>
</evidence>
<dbReference type="InterPro" id="IPR001789">
    <property type="entry name" value="Sig_transdc_resp-reg_receiver"/>
</dbReference>
<evidence type="ECO:0000259" key="3">
    <source>
        <dbReference type="PROSITE" id="PS50110"/>
    </source>
</evidence>
<keyword evidence="1 2" id="KW-0597">Phosphoprotein</keyword>
<gene>
    <name evidence="4" type="ORF">ACFPM3_05910</name>
</gene>
<dbReference type="SMART" id="SM00448">
    <property type="entry name" value="REC"/>
    <property type="match status" value="1"/>
</dbReference>
<dbReference type="RefSeq" id="WP_380839645.1">
    <property type="nucleotide sequence ID" value="NZ_BAABIT010000001.1"/>
</dbReference>
<dbReference type="PROSITE" id="PS50110">
    <property type="entry name" value="RESPONSE_REGULATORY"/>
    <property type="match status" value="1"/>
</dbReference>
<dbReference type="PANTHER" id="PTHR44591">
    <property type="entry name" value="STRESS RESPONSE REGULATOR PROTEIN 1"/>
    <property type="match status" value="1"/>
</dbReference>
<evidence type="ECO:0000256" key="1">
    <source>
        <dbReference type="ARBA" id="ARBA00022553"/>
    </source>
</evidence>
<dbReference type="InterPro" id="IPR011006">
    <property type="entry name" value="CheY-like_superfamily"/>
</dbReference>
<proteinExistence type="predicted"/>
<feature type="modified residue" description="4-aspartylphosphate" evidence="2">
    <location>
        <position position="55"/>
    </location>
</feature>
<protein>
    <submittedName>
        <fullName evidence="4">Two-component system response regulator</fullName>
    </submittedName>
</protein>
<dbReference type="SUPFAM" id="SSF52172">
    <property type="entry name" value="CheY-like"/>
    <property type="match status" value="1"/>
</dbReference>
<organism evidence="4 5">
    <name type="scientific">Streptomyces coeruleoprunus</name>
    <dbReference type="NCBI Taxonomy" id="285563"/>
    <lineage>
        <taxon>Bacteria</taxon>
        <taxon>Bacillati</taxon>
        <taxon>Actinomycetota</taxon>
        <taxon>Actinomycetes</taxon>
        <taxon>Kitasatosporales</taxon>
        <taxon>Streptomycetaceae</taxon>
        <taxon>Streptomyces</taxon>
    </lineage>
</organism>
<accession>A0ABV9XBX9</accession>
<dbReference type="Gene3D" id="3.40.50.2300">
    <property type="match status" value="1"/>
</dbReference>
<name>A0ABV9XBX9_9ACTN</name>
<evidence type="ECO:0000256" key="2">
    <source>
        <dbReference type="PROSITE-ProRule" id="PRU00169"/>
    </source>
</evidence>
<feature type="domain" description="Response regulatory" evidence="3">
    <location>
        <begin position="6"/>
        <end position="123"/>
    </location>
</feature>
<dbReference type="InterPro" id="IPR050595">
    <property type="entry name" value="Bact_response_regulator"/>
</dbReference>
<dbReference type="Pfam" id="PF00072">
    <property type="entry name" value="Response_reg"/>
    <property type="match status" value="1"/>
</dbReference>
<dbReference type="EMBL" id="JBHSJD010000002">
    <property type="protein sequence ID" value="MFC5021685.1"/>
    <property type="molecule type" value="Genomic_DNA"/>
</dbReference>
<keyword evidence="5" id="KW-1185">Reference proteome</keyword>
<dbReference type="Proteomes" id="UP001595829">
    <property type="component" value="Unassembled WGS sequence"/>
</dbReference>
<sequence>MSAGEKVLLVDDHEDNLFALQSALSPLGYPLEAATSGDAALKAVLRGGIAVTVLDVVMPGVSGLDVLRYMQRLEQTRRIPVILVTGMGVDAQLSRTAMRLGAADLLVKPIDPWSLCIKVRYLHRFAGRQEPSAPAAPAGLA</sequence>
<reference evidence="5" key="1">
    <citation type="journal article" date="2019" name="Int. J. Syst. Evol. Microbiol.">
        <title>The Global Catalogue of Microorganisms (GCM) 10K type strain sequencing project: providing services to taxonomists for standard genome sequencing and annotation.</title>
        <authorList>
            <consortium name="The Broad Institute Genomics Platform"/>
            <consortium name="The Broad Institute Genome Sequencing Center for Infectious Disease"/>
            <person name="Wu L."/>
            <person name="Ma J."/>
        </authorList>
    </citation>
    <scope>NUCLEOTIDE SEQUENCE [LARGE SCALE GENOMIC DNA]</scope>
    <source>
        <strain evidence="5">CGMCC 4.1648</strain>
    </source>
</reference>
<dbReference type="PANTHER" id="PTHR44591:SF3">
    <property type="entry name" value="RESPONSE REGULATORY DOMAIN-CONTAINING PROTEIN"/>
    <property type="match status" value="1"/>
</dbReference>
<evidence type="ECO:0000313" key="4">
    <source>
        <dbReference type="EMBL" id="MFC5021685.1"/>
    </source>
</evidence>
<comment type="caution">
    <text evidence="4">The sequence shown here is derived from an EMBL/GenBank/DDBJ whole genome shotgun (WGS) entry which is preliminary data.</text>
</comment>